<comment type="caution">
    <text evidence="2">The sequence shown here is derived from an EMBL/GenBank/DDBJ whole genome shotgun (WGS) entry which is preliminary data.</text>
</comment>
<proteinExistence type="predicted"/>
<protein>
    <submittedName>
        <fullName evidence="2">Uncharacterized protein DUF664</fullName>
    </submittedName>
</protein>
<dbReference type="Proteomes" id="UP000280008">
    <property type="component" value="Unassembled WGS sequence"/>
</dbReference>
<organism evidence="2 3">
    <name type="scientific">Frondihabitans australicus</name>
    <dbReference type="NCBI Taxonomy" id="386892"/>
    <lineage>
        <taxon>Bacteria</taxon>
        <taxon>Bacillati</taxon>
        <taxon>Actinomycetota</taxon>
        <taxon>Actinomycetes</taxon>
        <taxon>Micrococcales</taxon>
        <taxon>Microbacteriaceae</taxon>
        <taxon>Frondihabitans</taxon>
    </lineage>
</organism>
<gene>
    <name evidence="2" type="ORF">C8E83_3383</name>
</gene>
<evidence type="ECO:0000313" key="2">
    <source>
        <dbReference type="EMBL" id="RKR76218.1"/>
    </source>
</evidence>
<dbReference type="SUPFAM" id="SSF109854">
    <property type="entry name" value="DinB/YfiT-like putative metalloenzymes"/>
    <property type="match status" value="1"/>
</dbReference>
<accession>A0A495ILA9</accession>
<evidence type="ECO:0000313" key="3">
    <source>
        <dbReference type="Proteomes" id="UP000280008"/>
    </source>
</evidence>
<dbReference type="NCBIfam" id="NF047843">
    <property type="entry name" value="MST_Rv0443"/>
    <property type="match status" value="1"/>
</dbReference>
<feature type="domain" description="DinB-like" evidence="1">
    <location>
        <begin position="13"/>
        <end position="158"/>
    </location>
</feature>
<dbReference type="AlphaFoldDB" id="A0A495ILA9"/>
<dbReference type="OrthoDB" id="2363925at2"/>
<dbReference type="EMBL" id="RBKS01000001">
    <property type="protein sequence ID" value="RKR76218.1"/>
    <property type="molecule type" value="Genomic_DNA"/>
</dbReference>
<sequence>MTPTDLLTDSFSRIPAIIDRATDGLDATALATPPAPGANTIAWLAWHTARGQDVQIAALEGREQTWTLDDWHGRFDLPFGPDEMGYGMSPADVEKVVAPASLLNGYLAGVTQRTLDYLSVVSADDLDDIVDTAWNPPVTRGARLVSIVNDCLQHAGQASYVRGLLDRA</sequence>
<dbReference type="InterPro" id="IPR034660">
    <property type="entry name" value="DinB/YfiT-like"/>
</dbReference>
<name>A0A495ILA9_9MICO</name>
<dbReference type="Pfam" id="PF12867">
    <property type="entry name" value="DinB_2"/>
    <property type="match status" value="1"/>
</dbReference>
<reference evidence="2 3" key="1">
    <citation type="submission" date="2018-10" db="EMBL/GenBank/DDBJ databases">
        <title>Sequencing the genomes of 1000 actinobacteria strains.</title>
        <authorList>
            <person name="Klenk H.-P."/>
        </authorList>
    </citation>
    <scope>NUCLEOTIDE SEQUENCE [LARGE SCALE GENOMIC DNA]</scope>
    <source>
        <strain evidence="2 3">DSM 17894</strain>
    </source>
</reference>
<dbReference type="InterPro" id="IPR024775">
    <property type="entry name" value="DinB-like"/>
</dbReference>
<dbReference type="RefSeq" id="WP_121371218.1">
    <property type="nucleotide sequence ID" value="NZ_RBKS01000001.1"/>
</dbReference>
<evidence type="ECO:0000259" key="1">
    <source>
        <dbReference type="Pfam" id="PF12867"/>
    </source>
</evidence>
<keyword evidence="3" id="KW-1185">Reference proteome</keyword>
<dbReference type="Gene3D" id="1.20.120.450">
    <property type="entry name" value="dinb family like domain"/>
    <property type="match status" value="1"/>
</dbReference>